<dbReference type="EMBL" id="CP005290">
    <property type="protein sequence ID" value="AGK61459.1"/>
    <property type="molecule type" value="Genomic_DNA"/>
</dbReference>
<dbReference type="Proteomes" id="UP000013307">
    <property type="component" value="Chromosome"/>
</dbReference>
<dbReference type="InterPro" id="IPR043472">
    <property type="entry name" value="Macro_dom-like"/>
</dbReference>
<dbReference type="RefSeq" id="WP_015591057.1">
    <property type="nucleotide sequence ID" value="NC_021169.1"/>
</dbReference>
<gene>
    <name evidence="2" type="ORF">Asulf_01476</name>
</gene>
<dbReference type="GeneID" id="15393111"/>
<name>N0BCX3_9EURY</name>
<dbReference type="Pfam" id="PF01661">
    <property type="entry name" value="Macro"/>
    <property type="match status" value="1"/>
</dbReference>
<dbReference type="KEGG" id="ast:Asulf_01476"/>
<keyword evidence="3" id="KW-1185">Reference proteome</keyword>
<dbReference type="SMART" id="SM00506">
    <property type="entry name" value="A1pp"/>
    <property type="match status" value="1"/>
</dbReference>
<sequence length="174" mass="18746">MSKTYKGVVLEFYHGDITKLEVDAIVNAANTKLVMGGGVAGAIKRAGGVEIEKEAVAKGPIKIGEAVETTAGRLKAKYVIHTPTMELDFKTDENKIRLAMKAALNKAKELDIRSIAFPALGTGVGGFSKAEAAKIMIEEIKKVIDEGTSLERIVLADISAEQVEEYRKKAEELL</sequence>
<organism evidence="2 3">
    <name type="scientific">Archaeoglobus sulfaticallidus PM70-1</name>
    <dbReference type="NCBI Taxonomy" id="387631"/>
    <lineage>
        <taxon>Archaea</taxon>
        <taxon>Methanobacteriati</taxon>
        <taxon>Methanobacteriota</taxon>
        <taxon>Archaeoglobi</taxon>
        <taxon>Archaeoglobales</taxon>
        <taxon>Archaeoglobaceae</taxon>
        <taxon>Archaeoglobus</taxon>
    </lineage>
</organism>
<dbReference type="eggNOG" id="arCOG04225">
    <property type="taxonomic scope" value="Archaea"/>
</dbReference>
<dbReference type="InterPro" id="IPR002589">
    <property type="entry name" value="Macro_dom"/>
</dbReference>
<evidence type="ECO:0000313" key="3">
    <source>
        <dbReference type="Proteomes" id="UP000013307"/>
    </source>
</evidence>
<protein>
    <submittedName>
        <fullName evidence="2">Putative phosphatase-like protein</fullName>
    </submittedName>
</protein>
<proteinExistence type="predicted"/>
<dbReference type="STRING" id="387631.Asulf_01476"/>
<dbReference type="PANTHER" id="PTHR11106">
    <property type="entry name" value="GANGLIOSIDE INDUCED DIFFERENTIATION ASSOCIATED PROTEIN 2-RELATED"/>
    <property type="match status" value="1"/>
</dbReference>
<dbReference type="Gene3D" id="3.40.220.10">
    <property type="entry name" value="Leucine Aminopeptidase, subunit E, domain 1"/>
    <property type="match status" value="1"/>
</dbReference>
<dbReference type="HOGENOM" id="CLU_046550_7_2_2"/>
<feature type="domain" description="Macro" evidence="1">
    <location>
        <begin position="1"/>
        <end position="174"/>
    </location>
</feature>
<dbReference type="PANTHER" id="PTHR11106:SF111">
    <property type="entry name" value="MACRO DOMAIN-CONTAINING PROTEIN"/>
    <property type="match status" value="1"/>
</dbReference>
<dbReference type="PROSITE" id="PS51154">
    <property type="entry name" value="MACRO"/>
    <property type="match status" value="1"/>
</dbReference>
<accession>N0BCX3</accession>
<dbReference type="OrthoDB" id="15450at2157"/>
<evidence type="ECO:0000259" key="1">
    <source>
        <dbReference type="PROSITE" id="PS51154"/>
    </source>
</evidence>
<reference evidence="2 3" key="1">
    <citation type="journal article" date="2013" name="Genome Announc.">
        <title>Complete Genome Sequence of the Thermophilic and Facultatively Chemolithoautotrophic Sulfate Reducer Archaeoglobus sulfaticallidus Strain PM70-1T.</title>
        <authorList>
            <person name="Stokke R."/>
            <person name="Hocking W.P."/>
            <person name="Steinsbu B.O."/>
            <person name="Steen I.H."/>
        </authorList>
    </citation>
    <scope>NUCLEOTIDE SEQUENCE [LARGE SCALE GENOMIC DNA]</scope>
    <source>
        <strain evidence="2">PM70-1</strain>
    </source>
</reference>
<evidence type="ECO:0000313" key="2">
    <source>
        <dbReference type="EMBL" id="AGK61459.1"/>
    </source>
</evidence>
<dbReference type="AlphaFoldDB" id="N0BCX3"/>
<dbReference type="SUPFAM" id="SSF52949">
    <property type="entry name" value="Macro domain-like"/>
    <property type="match status" value="1"/>
</dbReference>